<reference evidence="1 2" key="1">
    <citation type="submission" date="2014-10" db="EMBL/GenBank/DDBJ databases">
        <title>Pan-genome analysis of Brazilian lineage A amoebal mimiviruses.</title>
        <authorList>
            <person name="Assis F.L."/>
            <person name="Abrahao J.S."/>
            <person name="Kroon E.G."/>
            <person name="Dornas F.P."/>
            <person name="Andrade K.R."/>
            <person name="Borato P.V.M."/>
            <person name="Pilotto M.R."/>
            <person name="Benamar S."/>
            <person name="LaScola B."/>
            <person name="Colson P."/>
        </authorList>
    </citation>
    <scope>NUCLEOTIDE SEQUENCE [LARGE SCALE GENOMIC DNA]</scope>
    <source>
        <strain evidence="1 2">Oyster</strain>
    </source>
</reference>
<dbReference type="Proteomes" id="UP000241474">
    <property type="component" value="Segment"/>
</dbReference>
<organismHost>
    <name type="scientific">Acanthamoeba polyphaga</name>
    <name type="common">Amoeba</name>
    <dbReference type="NCBI Taxonomy" id="5757"/>
</organismHost>
<evidence type="ECO:0008006" key="3">
    <source>
        <dbReference type="Google" id="ProtNLM"/>
    </source>
</evidence>
<dbReference type="EMBL" id="KM982401">
    <property type="protein sequence ID" value="AKI78821.1"/>
    <property type="molecule type" value="Genomic_DNA"/>
</dbReference>
<name>A0A0G2Y6S6_MIMIV</name>
<dbReference type="Gene3D" id="1.20.245.10">
    <property type="entry name" value="Lipoxygenase-1, Domain 5"/>
    <property type="match status" value="1"/>
</dbReference>
<dbReference type="SUPFAM" id="SSF48484">
    <property type="entry name" value="Lipoxigenase"/>
    <property type="match status" value="1"/>
</dbReference>
<sequence length="565" mass="67198">MLKKIGNDLSFFTGYLTFRTYDSIWRKATLPMYSKLKENLRKPTKTCLPQNDSDYRLRHTLIRQNARHYQSIKNTFINIPTFELNTFLKKEFHSNIILASPTLSFSILDYLNDGRIINSDKDIRKIVKKFRLIDSMTRLTDYNAYQLNPAIDILKILDDNTRNKLLGLFDDAIFYSLDVESFVTNFNDKKYYFQDCEAINKQFNYDVYGLYVPYDDNGKKRLQIETIILVDRRTDNTKTYVFQSNFSQWEIIRNNYINWTRTMSSVYEHQLGSNVYCQNTLYHMRKTLAKNHPITVLMKPFMEGVYFTNKVFTSFGISIADTENEVVNRYMDRVELFDLSNQTMIQALEYIHKTDGYKLLDYKKVYHENGVDDIYFEQKQLLEDLYQIVFDLVTNVFEYYYQSTDDYVKDNELRDFYLSIKNDLTFVEDLQQKDNAIKFFSNIIFLSSIRYSKNHINYAYLNSFYDYALRKTNFDLLLDKLDNGIPFDEKDCLSTVGDFYSKYSSGIYPSVPINLFGTGYKNLFADNEVQKFFTDVTNKLNQLKKNTERNNYTEFLFRLQNSNTI</sequence>
<evidence type="ECO:0000313" key="2">
    <source>
        <dbReference type="Proteomes" id="UP000241474"/>
    </source>
</evidence>
<organism evidence="1 2">
    <name type="scientific">Acanthamoeba polyphaga mimivirus</name>
    <name type="common">APMV</name>
    <dbReference type="NCBI Taxonomy" id="212035"/>
    <lineage>
        <taxon>Viruses</taxon>
        <taxon>Varidnaviria</taxon>
        <taxon>Bamfordvirae</taxon>
        <taxon>Nucleocytoviricota</taxon>
        <taxon>Megaviricetes</taxon>
        <taxon>Imitervirales</taxon>
        <taxon>Mimiviridae</taxon>
        <taxon>Megamimivirinae</taxon>
        <taxon>Mimivirus</taxon>
        <taxon>Mimivirus bradfordmassiliense</taxon>
    </lineage>
</organism>
<proteinExistence type="predicted"/>
<accession>A0A0G2Y6S6</accession>
<protein>
    <recommendedName>
        <fullName evidence="3">Lipoxygenase</fullName>
    </recommendedName>
</protein>
<dbReference type="InterPro" id="IPR036226">
    <property type="entry name" value="LipOase_C_sf"/>
</dbReference>
<evidence type="ECO:0000313" key="1">
    <source>
        <dbReference type="EMBL" id="AKI78821.1"/>
    </source>
</evidence>